<evidence type="ECO:0000313" key="3">
    <source>
        <dbReference type="Proteomes" id="UP001381693"/>
    </source>
</evidence>
<feature type="compositionally biased region" description="Basic and acidic residues" evidence="1">
    <location>
        <begin position="36"/>
        <end position="46"/>
    </location>
</feature>
<evidence type="ECO:0000256" key="1">
    <source>
        <dbReference type="SAM" id="MobiDB-lite"/>
    </source>
</evidence>
<name>A0AAN9ADV5_HALRR</name>
<proteinExistence type="predicted"/>
<keyword evidence="3" id="KW-1185">Reference proteome</keyword>
<reference evidence="2 3" key="1">
    <citation type="submission" date="2023-11" db="EMBL/GenBank/DDBJ databases">
        <title>Halocaridina rubra genome assembly.</title>
        <authorList>
            <person name="Smith C."/>
        </authorList>
    </citation>
    <scope>NUCLEOTIDE SEQUENCE [LARGE SCALE GENOMIC DNA]</scope>
    <source>
        <strain evidence="2">EP-1</strain>
        <tissue evidence="2">Whole</tissue>
    </source>
</reference>
<protein>
    <submittedName>
        <fullName evidence="2">Uncharacterized protein</fullName>
    </submittedName>
</protein>
<dbReference type="AlphaFoldDB" id="A0AAN9ADV5"/>
<feature type="compositionally biased region" description="Acidic residues" evidence="1">
    <location>
        <begin position="7"/>
        <end position="35"/>
    </location>
</feature>
<gene>
    <name evidence="2" type="ORF">SK128_008951</name>
</gene>
<accession>A0AAN9ADV5</accession>
<evidence type="ECO:0000313" key="2">
    <source>
        <dbReference type="EMBL" id="KAK7085088.1"/>
    </source>
</evidence>
<dbReference type="EMBL" id="JAXCGZ010001905">
    <property type="protein sequence ID" value="KAK7085088.1"/>
    <property type="molecule type" value="Genomic_DNA"/>
</dbReference>
<sequence>MQRATLEEEAEEEEEEEEEEDAEEKEEEAEDEEEEGMRYDEKIVRDGSPRILTESVIFQS</sequence>
<comment type="caution">
    <text evidence="2">The sequence shown here is derived from an EMBL/GenBank/DDBJ whole genome shotgun (WGS) entry which is preliminary data.</text>
</comment>
<feature type="region of interest" description="Disordered" evidence="1">
    <location>
        <begin position="1"/>
        <end position="46"/>
    </location>
</feature>
<dbReference type="Proteomes" id="UP001381693">
    <property type="component" value="Unassembled WGS sequence"/>
</dbReference>
<organism evidence="2 3">
    <name type="scientific">Halocaridina rubra</name>
    <name type="common">Hawaiian red shrimp</name>
    <dbReference type="NCBI Taxonomy" id="373956"/>
    <lineage>
        <taxon>Eukaryota</taxon>
        <taxon>Metazoa</taxon>
        <taxon>Ecdysozoa</taxon>
        <taxon>Arthropoda</taxon>
        <taxon>Crustacea</taxon>
        <taxon>Multicrustacea</taxon>
        <taxon>Malacostraca</taxon>
        <taxon>Eumalacostraca</taxon>
        <taxon>Eucarida</taxon>
        <taxon>Decapoda</taxon>
        <taxon>Pleocyemata</taxon>
        <taxon>Caridea</taxon>
        <taxon>Atyoidea</taxon>
        <taxon>Atyidae</taxon>
        <taxon>Halocaridina</taxon>
    </lineage>
</organism>